<dbReference type="Gene3D" id="3.30.530.20">
    <property type="match status" value="1"/>
</dbReference>
<accession>A0AAD3DKK2</accession>
<evidence type="ECO:0000259" key="1">
    <source>
        <dbReference type="Pfam" id="PF03364"/>
    </source>
</evidence>
<dbReference type="InterPro" id="IPR005031">
    <property type="entry name" value="COQ10_START"/>
</dbReference>
<dbReference type="AlphaFoldDB" id="A0AAD3DKK2"/>
<gene>
    <name evidence="2" type="ORF">Agub_g3375</name>
</gene>
<name>A0AAD3DKK2_9CHLO</name>
<dbReference type="InterPro" id="IPR047137">
    <property type="entry name" value="ORF3"/>
</dbReference>
<reference evidence="2 3" key="1">
    <citation type="journal article" date="2021" name="Sci. Rep.">
        <title>Genome sequencing of the multicellular alga Astrephomene provides insights into convergent evolution of germ-soma differentiation.</title>
        <authorList>
            <person name="Yamashita S."/>
            <person name="Yamamoto K."/>
            <person name="Matsuzaki R."/>
            <person name="Suzuki S."/>
            <person name="Yamaguchi H."/>
            <person name="Hirooka S."/>
            <person name="Minakuchi Y."/>
            <person name="Miyagishima S."/>
            <person name="Kawachi M."/>
            <person name="Toyoda A."/>
            <person name="Nozaki H."/>
        </authorList>
    </citation>
    <scope>NUCLEOTIDE SEQUENCE [LARGE SCALE GENOMIC DNA]</scope>
    <source>
        <strain evidence="2 3">NIES-4017</strain>
    </source>
</reference>
<dbReference type="Proteomes" id="UP001054857">
    <property type="component" value="Unassembled WGS sequence"/>
</dbReference>
<dbReference type="PANTHER" id="PTHR33824">
    <property type="entry name" value="POLYKETIDE CYCLASE/DEHYDRASE AND LIPID TRANSPORT SUPERFAMILY PROTEIN"/>
    <property type="match status" value="1"/>
</dbReference>
<protein>
    <recommendedName>
        <fullName evidence="1">Coenzyme Q-binding protein COQ10 START domain-containing protein</fullName>
    </recommendedName>
</protein>
<feature type="non-terminal residue" evidence="2">
    <location>
        <position position="266"/>
    </location>
</feature>
<keyword evidence="3" id="KW-1185">Reference proteome</keyword>
<dbReference type="SUPFAM" id="SSF55961">
    <property type="entry name" value="Bet v1-like"/>
    <property type="match status" value="1"/>
</dbReference>
<organism evidence="2 3">
    <name type="scientific">Astrephomene gubernaculifera</name>
    <dbReference type="NCBI Taxonomy" id="47775"/>
    <lineage>
        <taxon>Eukaryota</taxon>
        <taxon>Viridiplantae</taxon>
        <taxon>Chlorophyta</taxon>
        <taxon>core chlorophytes</taxon>
        <taxon>Chlorophyceae</taxon>
        <taxon>CS clade</taxon>
        <taxon>Chlamydomonadales</taxon>
        <taxon>Astrephomenaceae</taxon>
        <taxon>Astrephomene</taxon>
    </lineage>
</organism>
<dbReference type="EMBL" id="BMAR01000003">
    <property type="protein sequence ID" value="GFR42467.1"/>
    <property type="molecule type" value="Genomic_DNA"/>
</dbReference>
<sequence>AYSKAQFIAESAYLLTSGCPSISSRSQTAHFIASVAFPALSGTMSLVLQAGASGLATPHRARSASGVRSLSFRTRRLPGAHGKTTFTGRGLGHLASNGSMHRSMAQWLENKASVEVQAPLETCWSLWEDRERIPQWMPWIKSVKVLDSDPRLSRWTLATHQFGRDWEFSWLARNLPPVKNTKIHWVSERGSASLGLEIQNRGQIKFRRTSPGSCHITLIISYEVPDVLAPFANLTAQALTPVVEGVIQQDMERFKQIVMAGAGAKQ</sequence>
<dbReference type="PANTHER" id="PTHR33824:SF7">
    <property type="entry name" value="POLYKETIDE CYCLASE_DEHYDRASE AND LIPID TRANSPORT SUPERFAMILY PROTEIN"/>
    <property type="match status" value="1"/>
</dbReference>
<comment type="caution">
    <text evidence="2">The sequence shown here is derived from an EMBL/GenBank/DDBJ whole genome shotgun (WGS) entry which is preliminary data.</text>
</comment>
<feature type="domain" description="Coenzyme Q-binding protein COQ10 START" evidence="1">
    <location>
        <begin position="116"/>
        <end position="223"/>
    </location>
</feature>
<proteinExistence type="predicted"/>
<evidence type="ECO:0000313" key="2">
    <source>
        <dbReference type="EMBL" id="GFR42467.1"/>
    </source>
</evidence>
<evidence type="ECO:0000313" key="3">
    <source>
        <dbReference type="Proteomes" id="UP001054857"/>
    </source>
</evidence>
<dbReference type="Pfam" id="PF03364">
    <property type="entry name" value="Polyketide_cyc"/>
    <property type="match status" value="1"/>
</dbReference>
<dbReference type="InterPro" id="IPR023393">
    <property type="entry name" value="START-like_dom_sf"/>
</dbReference>
<dbReference type="CDD" id="cd07817">
    <property type="entry name" value="SRPBCC_8"/>
    <property type="match status" value="1"/>
</dbReference>